<organism evidence="3 4">
    <name type="scientific">Ampelomyces quisqualis</name>
    <name type="common">Powdery mildew agent</name>
    <dbReference type="NCBI Taxonomy" id="50730"/>
    <lineage>
        <taxon>Eukaryota</taxon>
        <taxon>Fungi</taxon>
        <taxon>Dikarya</taxon>
        <taxon>Ascomycota</taxon>
        <taxon>Pezizomycotina</taxon>
        <taxon>Dothideomycetes</taxon>
        <taxon>Pleosporomycetidae</taxon>
        <taxon>Pleosporales</taxon>
        <taxon>Pleosporineae</taxon>
        <taxon>Phaeosphaeriaceae</taxon>
        <taxon>Ampelomyces</taxon>
    </lineage>
</organism>
<feature type="region of interest" description="Disordered" evidence="1">
    <location>
        <begin position="67"/>
        <end position="89"/>
    </location>
</feature>
<dbReference type="EMBL" id="ML979135">
    <property type="protein sequence ID" value="KAF1916910.1"/>
    <property type="molecule type" value="Genomic_DNA"/>
</dbReference>
<reference evidence="3" key="1">
    <citation type="journal article" date="2020" name="Stud. Mycol.">
        <title>101 Dothideomycetes genomes: a test case for predicting lifestyles and emergence of pathogens.</title>
        <authorList>
            <person name="Haridas S."/>
            <person name="Albert R."/>
            <person name="Binder M."/>
            <person name="Bloem J."/>
            <person name="Labutti K."/>
            <person name="Salamov A."/>
            <person name="Andreopoulos B."/>
            <person name="Baker S."/>
            <person name="Barry K."/>
            <person name="Bills G."/>
            <person name="Bluhm B."/>
            <person name="Cannon C."/>
            <person name="Castanera R."/>
            <person name="Culley D."/>
            <person name="Daum C."/>
            <person name="Ezra D."/>
            <person name="Gonzalez J."/>
            <person name="Henrissat B."/>
            <person name="Kuo A."/>
            <person name="Liang C."/>
            <person name="Lipzen A."/>
            <person name="Lutzoni F."/>
            <person name="Magnuson J."/>
            <person name="Mondo S."/>
            <person name="Nolan M."/>
            <person name="Ohm R."/>
            <person name="Pangilinan J."/>
            <person name="Park H.-J."/>
            <person name="Ramirez L."/>
            <person name="Alfaro M."/>
            <person name="Sun H."/>
            <person name="Tritt A."/>
            <person name="Yoshinaga Y."/>
            <person name="Zwiers L.-H."/>
            <person name="Turgeon B."/>
            <person name="Goodwin S."/>
            <person name="Spatafora J."/>
            <person name="Crous P."/>
            <person name="Grigoriev I."/>
        </authorList>
    </citation>
    <scope>NUCLEOTIDE SEQUENCE</scope>
    <source>
        <strain evidence="3">HMLAC05119</strain>
    </source>
</reference>
<evidence type="ECO:0000256" key="1">
    <source>
        <dbReference type="SAM" id="MobiDB-lite"/>
    </source>
</evidence>
<keyword evidence="4" id="KW-1185">Reference proteome</keyword>
<gene>
    <name evidence="3" type="ORF">BDU57DRAFT_517309</name>
</gene>
<name>A0A6A5QQ13_AMPQU</name>
<feature type="signal peptide" evidence="2">
    <location>
        <begin position="1"/>
        <end position="17"/>
    </location>
</feature>
<keyword evidence="2" id="KW-0732">Signal</keyword>
<protein>
    <submittedName>
        <fullName evidence="3">Uncharacterized protein</fullName>
    </submittedName>
</protein>
<evidence type="ECO:0000313" key="3">
    <source>
        <dbReference type="EMBL" id="KAF1916910.1"/>
    </source>
</evidence>
<dbReference type="AlphaFoldDB" id="A0A6A5QQ13"/>
<proteinExistence type="predicted"/>
<evidence type="ECO:0000313" key="4">
    <source>
        <dbReference type="Proteomes" id="UP000800096"/>
    </source>
</evidence>
<evidence type="ECO:0000256" key="2">
    <source>
        <dbReference type="SAM" id="SignalP"/>
    </source>
</evidence>
<dbReference type="Proteomes" id="UP000800096">
    <property type="component" value="Unassembled WGS sequence"/>
</dbReference>
<feature type="chain" id="PRO_5025560799" evidence="2">
    <location>
        <begin position="18"/>
        <end position="119"/>
    </location>
</feature>
<sequence length="119" mass="13238">MPFPAPCWLQCPSLAWSTFLDLMQHILDPINSKAHNPEPHPRYKPTSALVPLPIQCLPTYPLTRYPSPPTRPVQHLNQSVGPPSETPIGAAGLHVMQARSRRCNISVEQQVTSVARDRS</sequence>
<accession>A0A6A5QQ13</accession>